<evidence type="ECO:0000256" key="1">
    <source>
        <dbReference type="ARBA" id="ARBA00022679"/>
    </source>
</evidence>
<dbReference type="GO" id="GO:0008495">
    <property type="term" value="F:protoheme IX farnesyltransferase activity"/>
    <property type="evidence" value="ECO:0007669"/>
    <property type="project" value="InterPro"/>
</dbReference>
<sequence>NFALSTASFPGTEQLDLSFPTNLAVERARSSTVMEVVAGLSKARLSGLVVSTAVVGCALAAPTSLVTPEFLLHPYQTLICLAVGTGLTSAAANTINQGTKLTISPRTKNRLPARLFMFSGL</sequence>
<keyword evidence="3" id="KW-1185">Reference proteome</keyword>
<protein>
    <submittedName>
        <fullName evidence="2">Protoheme IX farnesyltransferase</fullName>
    </submittedName>
</protein>
<dbReference type="GO" id="GO:0005739">
    <property type="term" value="C:mitochondrion"/>
    <property type="evidence" value="ECO:0007669"/>
    <property type="project" value="TreeGrafter"/>
</dbReference>
<dbReference type="InterPro" id="IPR006369">
    <property type="entry name" value="Protohaem_IX_farnesylTrfase"/>
</dbReference>
<evidence type="ECO:0000313" key="3">
    <source>
        <dbReference type="Proteomes" id="UP000728185"/>
    </source>
</evidence>
<organism evidence="2 3">
    <name type="scientific">Fasciolopsis buskii</name>
    <dbReference type="NCBI Taxonomy" id="27845"/>
    <lineage>
        <taxon>Eukaryota</taxon>
        <taxon>Metazoa</taxon>
        <taxon>Spiralia</taxon>
        <taxon>Lophotrochozoa</taxon>
        <taxon>Platyhelminthes</taxon>
        <taxon>Trematoda</taxon>
        <taxon>Digenea</taxon>
        <taxon>Plagiorchiida</taxon>
        <taxon>Echinostomata</taxon>
        <taxon>Echinostomatoidea</taxon>
        <taxon>Fasciolidae</taxon>
        <taxon>Fasciolopsis</taxon>
    </lineage>
</organism>
<proteinExistence type="predicted"/>
<gene>
    <name evidence="2" type="ORF">FBUS_11087</name>
</gene>
<dbReference type="PANTHER" id="PTHR43448">
    <property type="entry name" value="PROTOHEME IX FARNESYLTRANSFERASE, MITOCHONDRIAL"/>
    <property type="match status" value="1"/>
</dbReference>
<dbReference type="AlphaFoldDB" id="A0A8E0VL48"/>
<evidence type="ECO:0000313" key="2">
    <source>
        <dbReference type="EMBL" id="KAA0194770.1"/>
    </source>
</evidence>
<reference evidence="2" key="1">
    <citation type="submission" date="2019-05" db="EMBL/GenBank/DDBJ databases">
        <title>Annotation for the trematode Fasciolopsis buski.</title>
        <authorList>
            <person name="Choi Y.-J."/>
        </authorList>
    </citation>
    <scope>NUCLEOTIDE SEQUENCE</scope>
    <source>
        <strain evidence="2">HT</strain>
        <tissue evidence="2">Whole worm</tissue>
    </source>
</reference>
<dbReference type="GO" id="GO:0006784">
    <property type="term" value="P:heme A biosynthetic process"/>
    <property type="evidence" value="ECO:0007669"/>
    <property type="project" value="TreeGrafter"/>
</dbReference>
<keyword evidence="1" id="KW-0808">Transferase</keyword>
<dbReference type="Proteomes" id="UP000728185">
    <property type="component" value="Unassembled WGS sequence"/>
</dbReference>
<dbReference type="PANTHER" id="PTHR43448:SF2">
    <property type="entry name" value="PROTOHEME IX FARNESYLTRANSFERASE, MITOCHONDRIAL"/>
    <property type="match status" value="1"/>
</dbReference>
<accession>A0A8E0VL48</accession>
<comment type="caution">
    <text evidence="2">The sequence shown here is derived from an EMBL/GenBank/DDBJ whole genome shotgun (WGS) entry which is preliminary data.</text>
</comment>
<name>A0A8E0VL48_9TREM</name>
<feature type="non-terminal residue" evidence="2">
    <location>
        <position position="1"/>
    </location>
</feature>
<dbReference type="GO" id="GO:0016020">
    <property type="term" value="C:membrane"/>
    <property type="evidence" value="ECO:0007669"/>
    <property type="project" value="InterPro"/>
</dbReference>
<dbReference type="OrthoDB" id="5211at2759"/>
<dbReference type="EMBL" id="LUCM01004124">
    <property type="protein sequence ID" value="KAA0194770.1"/>
    <property type="molecule type" value="Genomic_DNA"/>
</dbReference>